<proteinExistence type="predicted"/>
<evidence type="ECO:0000313" key="4">
    <source>
        <dbReference type="EMBL" id="QXO15817.1"/>
    </source>
</evidence>
<protein>
    <submittedName>
        <fullName evidence="4">Type VI secretion system-associated FHA domain protein TagH</fullName>
    </submittedName>
</protein>
<dbReference type="NCBIfam" id="TIGR03354">
    <property type="entry name" value="VI_FHA"/>
    <property type="match status" value="1"/>
</dbReference>
<dbReference type="Pfam" id="PF00498">
    <property type="entry name" value="FHA"/>
    <property type="match status" value="1"/>
</dbReference>
<dbReference type="RefSeq" id="WP_218561709.1">
    <property type="nucleotide sequence ID" value="NZ_CP076642.1"/>
</dbReference>
<dbReference type="InterPro" id="IPR046883">
    <property type="entry name" value="T6SS_FHA_C"/>
</dbReference>
<dbReference type="AlphaFoldDB" id="A0A975U631"/>
<dbReference type="KEGG" id="vos:KNV97_05245"/>
<dbReference type="Pfam" id="PF20232">
    <property type="entry name" value="T6SS_FHA_C"/>
    <property type="match status" value="1"/>
</dbReference>
<feature type="domain" description="FHA" evidence="2">
    <location>
        <begin position="35"/>
        <end position="102"/>
    </location>
</feature>
<evidence type="ECO:0000313" key="5">
    <source>
        <dbReference type="Proteomes" id="UP000694232"/>
    </source>
</evidence>
<feature type="region of interest" description="Disordered" evidence="1">
    <location>
        <begin position="250"/>
        <end position="287"/>
    </location>
</feature>
<evidence type="ECO:0000259" key="3">
    <source>
        <dbReference type="Pfam" id="PF20232"/>
    </source>
</evidence>
<accession>A0A975U631</accession>
<dbReference type="EMBL" id="CP076642">
    <property type="protein sequence ID" value="QXO15817.1"/>
    <property type="molecule type" value="Genomic_DNA"/>
</dbReference>
<keyword evidence="5" id="KW-1185">Reference proteome</keyword>
<evidence type="ECO:0000259" key="2">
    <source>
        <dbReference type="Pfam" id="PF00498"/>
    </source>
</evidence>
<dbReference type="InterPro" id="IPR000253">
    <property type="entry name" value="FHA_dom"/>
</dbReference>
<reference evidence="4" key="1">
    <citation type="submission" date="2021-06" db="EMBL/GenBank/DDBJ databases">
        <title>Vibrio nov. sp., novel gut bacterium isolated from Yellow Sea oyster.</title>
        <authorList>
            <person name="Muhammad N."/>
            <person name="Nguyen T.H."/>
            <person name="Lee Y.-J."/>
            <person name="Ko J."/>
            <person name="Kim S.-G."/>
        </authorList>
    </citation>
    <scope>NUCLEOTIDE SEQUENCE</scope>
    <source>
        <strain evidence="4">OG9-811</strain>
    </source>
</reference>
<gene>
    <name evidence="4" type="primary">tagH</name>
    <name evidence="4" type="ORF">KNV97_05245</name>
</gene>
<feature type="region of interest" description="Disordered" evidence="1">
    <location>
        <begin position="178"/>
        <end position="199"/>
    </location>
</feature>
<dbReference type="InterPro" id="IPR017735">
    <property type="entry name" value="T6SS_FHA"/>
</dbReference>
<evidence type="ECO:0000256" key="1">
    <source>
        <dbReference type="SAM" id="MobiDB-lite"/>
    </source>
</evidence>
<dbReference type="Proteomes" id="UP000694232">
    <property type="component" value="Chromosome 2"/>
</dbReference>
<sequence length="518" mass="57726">MNAMTQPSVTLLVTNVQILESGLAAQSTITVDGGTIGSDAYATWRLKDTQGKVKPLHCEVMSVDGAFCVKDLCGDTYVNGSHMPLGRNQLARLEDKDEVTIGPYQLRVLLDKSRDSEDSDGPLDAMFKSQQVDLLADDVFDDSELIAADEEEANHDPLAALDALVSSEDDGESLLKEVEKAPDSEQPASLVPQDNLVLNDPSFTPQADSEYEMTSSIRLKKILGFGRSVLANESSQQPAMHQQNVQHNQANDPFKTNEQSGNDQFRNNTLFKNNTAPTDINTNNESEGLTMDENVLDLLEEEVAKSMQPATDHNTTTAAGGQHLLTGPMLQGLGIDLSQNNDMERMHMLSHELGESLQACVKGLLQLHEQVSEGRFGTMNRNLQPIEDNPLRLGLNYPDTIRTMYDADKSLVHLSAPAAISESLKNVRDHNEAMQHATTEALSQILNAFSPQVLLRRFNHYKRNSDNQTGSDEAWAWNMYCNYYQELTSNRQRGFDKLFWEIFEQAYDKKIREKQLES</sequence>
<feature type="domain" description="Type VI secretion system FHA" evidence="3">
    <location>
        <begin position="331"/>
        <end position="509"/>
    </location>
</feature>
<name>A0A975U631_9VIBR</name>
<organism evidence="4 5">
    <name type="scientific">Vibrio ostreae</name>
    <dbReference type="NCBI Taxonomy" id="2841925"/>
    <lineage>
        <taxon>Bacteria</taxon>
        <taxon>Pseudomonadati</taxon>
        <taxon>Pseudomonadota</taxon>
        <taxon>Gammaproteobacteria</taxon>
        <taxon>Vibrionales</taxon>
        <taxon>Vibrionaceae</taxon>
        <taxon>Vibrio</taxon>
    </lineage>
</organism>
<dbReference type="CDD" id="cd00060">
    <property type="entry name" value="FHA"/>
    <property type="match status" value="1"/>
</dbReference>